<keyword evidence="1" id="KW-1133">Transmembrane helix</keyword>
<organism evidence="2 3">
    <name type="scientific">Candidatus Gottesmanbacteria bacterium GW2011_GWB1_43_11</name>
    <dbReference type="NCBI Taxonomy" id="1618446"/>
    <lineage>
        <taxon>Bacteria</taxon>
        <taxon>Candidatus Gottesmaniibacteriota</taxon>
    </lineage>
</organism>
<dbReference type="Proteomes" id="UP000034050">
    <property type="component" value="Unassembled WGS sequence"/>
</dbReference>
<keyword evidence="1" id="KW-0472">Membrane</keyword>
<feature type="transmembrane region" description="Helical" evidence="1">
    <location>
        <begin position="62"/>
        <end position="78"/>
    </location>
</feature>
<proteinExistence type="predicted"/>
<comment type="caution">
    <text evidence="2">The sequence shown here is derived from an EMBL/GenBank/DDBJ whole genome shotgun (WGS) entry which is preliminary data.</text>
</comment>
<dbReference type="STRING" id="1618446.UV61_C0006G0157"/>
<gene>
    <name evidence="2" type="ORF">UV61_C0006G0157</name>
</gene>
<sequence>MHLRQKRKLGWLILGLTGLASLAFWVYFFSPDKLLTLIVFYLLVGLSSFFLVLFILNHRRRAVLISSGLVLFLFMRQLELRQPVYLLLILATLVSLELYAWKK</sequence>
<reference evidence="2 3" key="1">
    <citation type="journal article" date="2015" name="Nature">
        <title>rRNA introns, odd ribosomes, and small enigmatic genomes across a large radiation of phyla.</title>
        <authorList>
            <person name="Brown C.T."/>
            <person name="Hug L.A."/>
            <person name="Thomas B.C."/>
            <person name="Sharon I."/>
            <person name="Castelle C.J."/>
            <person name="Singh A."/>
            <person name="Wilkins M.J."/>
            <person name="Williams K.H."/>
            <person name="Banfield J.F."/>
        </authorList>
    </citation>
    <scope>NUCLEOTIDE SEQUENCE [LARGE SCALE GENOMIC DNA]</scope>
</reference>
<name>A0A0G1EV96_9BACT</name>
<evidence type="ECO:0000313" key="3">
    <source>
        <dbReference type="Proteomes" id="UP000034050"/>
    </source>
</evidence>
<dbReference type="EMBL" id="LCFD01000006">
    <property type="protein sequence ID" value="KKS86956.1"/>
    <property type="molecule type" value="Genomic_DNA"/>
</dbReference>
<protein>
    <submittedName>
        <fullName evidence="2">Uncharacterized protein</fullName>
    </submittedName>
</protein>
<dbReference type="AlphaFoldDB" id="A0A0G1EV96"/>
<evidence type="ECO:0000256" key="1">
    <source>
        <dbReference type="SAM" id="Phobius"/>
    </source>
</evidence>
<feature type="transmembrane region" description="Helical" evidence="1">
    <location>
        <begin position="34"/>
        <end position="55"/>
    </location>
</feature>
<feature type="transmembrane region" description="Helical" evidence="1">
    <location>
        <begin position="84"/>
        <end position="101"/>
    </location>
</feature>
<feature type="transmembrane region" description="Helical" evidence="1">
    <location>
        <begin position="9"/>
        <end position="28"/>
    </location>
</feature>
<evidence type="ECO:0000313" key="2">
    <source>
        <dbReference type="EMBL" id="KKS86956.1"/>
    </source>
</evidence>
<accession>A0A0G1EV96</accession>
<keyword evidence="1" id="KW-0812">Transmembrane</keyword>